<dbReference type="AlphaFoldDB" id="A0AAD2FT08"/>
<feature type="domain" description="SAM" evidence="1">
    <location>
        <begin position="23"/>
        <end position="86"/>
    </location>
</feature>
<dbReference type="Proteomes" id="UP001295423">
    <property type="component" value="Unassembled WGS sequence"/>
</dbReference>
<dbReference type="CDD" id="cd09487">
    <property type="entry name" value="SAM_superfamily"/>
    <property type="match status" value="1"/>
</dbReference>
<gene>
    <name evidence="2" type="ORF">CYCCA115_LOCUS13425</name>
</gene>
<name>A0AAD2FT08_9STRA</name>
<dbReference type="Pfam" id="PF07647">
    <property type="entry name" value="SAM_2"/>
    <property type="match status" value="1"/>
</dbReference>
<organism evidence="2 3">
    <name type="scientific">Cylindrotheca closterium</name>
    <dbReference type="NCBI Taxonomy" id="2856"/>
    <lineage>
        <taxon>Eukaryota</taxon>
        <taxon>Sar</taxon>
        <taxon>Stramenopiles</taxon>
        <taxon>Ochrophyta</taxon>
        <taxon>Bacillariophyta</taxon>
        <taxon>Bacillariophyceae</taxon>
        <taxon>Bacillariophycidae</taxon>
        <taxon>Bacillariales</taxon>
        <taxon>Bacillariaceae</taxon>
        <taxon>Cylindrotheca</taxon>
    </lineage>
</organism>
<protein>
    <recommendedName>
        <fullName evidence="1">SAM domain-containing protein</fullName>
    </recommendedName>
</protein>
<proteinExistence type="predicted"/>
<dbReference type="PROSITE" id="PS50105">
    <property type="entry name" value="SAM_DOMAIN"/>
    <property type="match status" value="1"/>
</dbReference>
<comment type="caution">
    <text evidence="2">The sequence shown here is derived from an EMBL/GenBank/DDBJ whole genome shotgun (WGS) entry which is preliminary data.</text>
</comment>
<dbReference type="InterPro" id="IPR013761">
    <property type="entry name" value="SAM/pointed_sf"/>
</dbReference>
<dbReference type="Gene3D" id="1.10.150.50">
    <property type="entry name" value="Transcription Factor, Ets-1"/>
    <property type="match status" value="1"/>
</dbReference>
<dbReference type="InterPro" id="IPR001660">
    <property type="entry name" value="SAM"/>
</dbReference>
<dbReference type="SUPFAM" id="SSF47769">
    <property type="entry name" value="SAM/Pointed domain"/>
    <property type="match status" value="1"/>
</dbReference>
<sequence>MSQSTAYHSMRDKNGEMSEFHTWSSEQLGLFFRNKGLGEYSDLLRKHKITGQLAPLLEDSDLKEIGIYVVGDRLMFKRHLKELSRRDRFNSRMEILWNGEEQVFFSNVDRSFFTCWGMCPVDPSTYSLRTNHLRVKKVQPVRCGPVRLWCCGTYHHSNNIDLSKVDDVDVYGIPAPCVQRSCCCARGKDRIDIESRFENGGEKISLILEQGKGDEVAAMILNQVEESQQMDRGTSF</sequence>
<dbReference type="SMART" id="SM00454">
    <property type="entry name" value="SAM"/>
    <property type="match status" value="1"/>
</dbReference>
<evidence type="ECO:0000313" key="3">
    <source>
        <dbReference type="Proteomes" id="UP001295423"/>
    </source>
</evidence>
<evidence type="ECO:0000313" key="2">
    <source>
        <dbReference type="EMBL" id="CAJ1952188.1"/>
    </source>
</evidence>
<accession>A0AAD2FT08</accession>
<dbReference type="EMBL" id="CAKOGP040001803">
    <property type="protein sequence ID" value="CAJ1952188.1"/>
    <property type="molecule type" value="Genomic_DNA"/>
</dbReference>
<evidence type="ECO:0000259" key="1">
    <source>
        <dbReference type="PROSITE" id="PS50105"/>
    </source>
</evidence>
<keyword evidence="3" id="KW-1185">Reference proteome</keyword>
<reference evidence="2" key="1">
    <citation type="submission" date="2023-08" db="EMBL/GenBank/DDBJ databases">
        <authorList>
            <person name="Audoor S."/>
            <person name="Bilcke G."/>
        </authorList>
    </citation>
    <scope>NUCLEOTIDE SEQUENCE</scope>
</reference>